<accession>A0AA37ND44</accession>
<feature type="transmembrane region" description="Helical" evidence="1">
    <location>
        <begin position="61"/>
        <end position="86"/>
    </location>
</feature>
<proteinExistence type="predicted"/>
<feature type="transmembrane region" description="Helical" evidence="1">
    <location>
        <begin position="258"/>
        <end position="278"/>
    </location>
</feature>
<evidence type="ECO:0000313" key="3">
    <source>
        <dbReference type="Proteomes" id="UP001055091"/>
    </source>
</evidence>
<keyword evidence="1" id="KW-0472">Membrane</keyword>
<dbReference type="AlphaFoldDB" id="A0AA37ND44"/>
<name>A0AA37ND44_9FIRM</name>
<feature type="transmembrane region" description="Helical" evidence="1">
    <location>
        <begin position="233"/>
        <end position="252"/>
    </location>
</feature>
<dbReference type="Proteomes" id="UP001055091">
    <property type="component" value="Unassembled WGS sequence"/>
</dbReference>
<evidence type="ECO:0000313" key="2">
    <source>
        <dbReference type="EMBL" id="GKH01674.1"/>
    </source>
</evidence>
<evidence type="ECO:0008006" key="4">
    <source>
        <dbReference type="Google" id="ProtNLM"/>
    </source>
</evidence>
<keyword evidence="1" id="KW-1133">Transmembrane helix</keyword>
<gene>
    <name evidence="2" type="ORF">CE91St55_36550</name>
</gene>
<evidence type="ECO:0000256" key="1">
    <source>
        <dbReference type="SAM" id="Phobius"/>
    </source>
</evidence>
<reference evidence="2" key="1">
    <citation type="submission" date="2022-01" db="EMBL/GenBank/DDBJ databases">
        <title>Novel bile acid biosynthetic pathways are enriched in the microbiome of centenarians.</title>
        <authorList>
            <person name="Sato Y."/>
            <person name="Atarashi K."/>
            <person name="Plichta R.D."/>
            <person name="Arai Y."/>
            <person name="Sasajima S."/>
            <person name="Kearney M.S."/>
            <person name="Suda W."/>
            <person name="Takeshita K."/>
            <person name="Sasaki T."/>
            <person name="Okamoto S."/>
            <person name="Skelly N.A."/>
            <person name="Okamura Y."/>
            <person name="Vlamakis H."/>
            <person name="Li Y."/>
            <person name="Tanoue T."/>
            <person name="Takei H."/>
            <person name="Nittono H."/>
            <person name="Narushima S."/>
            <person name="Irie J."/>
            <person name="Itoh H."/>
            <person name="Moriya K."/>
            <person name="Sugiura Y."/>
            <person name="Suematsu M."/>
            <person name="Moritoki N."/>
            <person name="Shibata S."/>
            <person name="Littman R.D."/>
            <person name="Fischbach A.M."/>
            <person name="Uwamino Y."/>
            <person name="Inoue T."/>
            <person name="Honda A."/>
            <person name="Hattori M."/>
            <person name="Murai T."/>
            <person name="Xavier J.R."/>
            <person name="Hirose N."/>
            <person name="Honda K."/>
        </authorList>
    </citation>
    <scope>NUCLEOTIDE SEQUENCE</scope>
    <source>
        <strain evidence="2">CE91-St55</strain>
    </source>
</reference>
<comment type="caution">
    <text evidence="2">The sequence shown here is derived from an EMBL/GenBank/DDBJ whole genome shotgun (WGS) entry which is preliminary data.</text>
</comment>
<protein>
    <recommendedName>
        <fullName evidence="4">YcxB family protein</fullName>
    </recommendedName>
</protein>
<sequence>MRELEVQLSNKDIRRMMSDMRLKKDGMKESKILAVMLIIAFISLIYTVGVGLLLGGHDPSILWWLTDLCAGIGLWLGIAVVLAVLIKTVQYFRIIRGPLMHRQLVRFEEHRIEMYTEEGVSCYPYASILYAEKTRHQILVYMKRIGTVKTLLTLPDSAFTGEDEMDCCLAFLKEKQQQEAFMDPLDQQAEIISPEEQIYSFAFIQEEAEWLEALTAGKYYMMRTGFALKMPESMTLILALFLLTGVGILSFIRDRDPVTAVVYGIIMILFTGIAYQILCSRRGIYRGVKRALKRGKTVPDRTGRQVISFGRSGISLCTDKEQWNLTYPMIYRVVESKKEVFIFTKGPYFLNIPVWAFQTEREKQEVLDCLRAHGICVLQKNI</sequence>
<dbReference type="EMBL" id="BQNJ01000001">
    <property type="protein sequence ID" value="GKH01674.1"/>
    <property type="molecule type" value="Genomic_DNA"/>
</dbReference>
<keyword evidence="1" id="KW-0812">Transmembrane</keyword>
<feature type="transmembrane region" description="Helical" evidence="1">
    <location>
        <begin position="32"/>
        <end position="55"/>
    </location>
</feature>
<dbReference type="RefSeq" id="WP_118042714.1">
    <property type="nucleotide sequence ID" value="NZ_BQNJ01000001.1"/>
</dbReference>
<organism evidence="2 3">
    <name type="scientific">Hungatella hathewayi</name>
    <dbReference type="NCBI Taxonomy" id="154046"/>
    <lineage>
        <taxon>Bacteria</taxon>
        <taxon>Bacillati</taxon>
        <taxon>Bacillota</taxon>
        <taxon>Clostridia</taxon>
        <taxon>Lachnospirales</taxon>
        <taxon>Lachnospiraceae</taxon>
        <taxon>Hungatella</taxon>
    </lineage>
</organism>